<dbReference type="Gene3D" id="1.10.630.10">
    <property type="entry name" value="Cytochrome P450"/>
    <property type="match status" value="1"/>
</dbReference>
<evidence type="ECO:0000256" key="8">
    <source>
        <dbReference type="ARBA" id="ARBA00023002"/>
    </source>
</evidence>
<dbReference type="GO" id="GO:0004497">
    <property type="term" value="F:monooxygenase activity"/>
    <property type="evidence" value="ECO:0007669"/>
    <property type="project" value="UniProtKB-KW"/>
</dbReference>
<comment type="similarity">
    <text evidence="3">Belongs to the cytochrome P450 family.</text>
</comment>
<keyword evidence="6" id="KW-0479">Metal-binding</keyword>
<dbReference type="AlphaFoldDB" id="A0A401H538"/>
<dbReference type="PANTHER" id="PTHR46300">
    <property type="entry name" value="P450, PUTATIVE (EUROFUNG)-RELATED-RELATED"/>
    <property type="match status" value="1"/>
</dbReference>
<evidence type="ECO:0000313" key="12">
    <source>
        <dbReference type="EMBL" id="GBE89489.1"/>
    </source>
</evidence>
<dbReference type="Pfam" id="PF00067">
    <property type="entry name" value="p450"/>
    <property type="match status" value="1"/>
</dbReference>
<evidence type="ECO:0000256" key="1">
    <source>
        <dbReference type="ARBA" id="ARBA00001971"/>
    </source>
</evidence>
<sequence length="68" mass="7682">MLLLPDVQGKAQQELDQVVGSGRLPDFEDRGKLPFVECVLQETIRWYPIAPLGRESPMGTRMLLTLDL</sequence>
<dbReference type="GO" id="GO:0005506">
    <property type="term" value="F:iron ion binding"/>
    <property type="evidence" value="ECO:0007669"/>
    <property type="project" value="InterPro"/>
</dbReference>
<name>A0A401H538_9APHY</name>
<dbReference type="GO" id="GO:0020037">
    <property type="term" value="F:heme binding"/>
    <property type="evidence" value="ECO:0007669"/>
    <property type="project" value="InterPro"/>
</dbReference>
<keyword evidence="5" id="KW-0812">Transmembrane</keyword>
<evidence type="ECO:0000256" key="9">
    <source>
        <dbReference type="ARBA" id="ARBA00023004"/>
    </source>
</evidence>
<dbReference type="Proteomes" id="UP000287166">
    <property type="component" value="Unassembled WGS sequence"/>
</dbReference>
<organism evidence="12 13">
    <name type="scientific">Sparassis crispa</name>
    <dbReference type="NCBI Taxonomy" id="139825"/>
    <lineage>
        <taxon>Eukaryota</taxon>
        <taxon>Fungi</taxon>
        <taxon>Dikarya</taxon>
        <taxon>Basidiomycota</taxon>
        <taxon>Agaricomycotina</taxon>
        <taxon>Agaricomycetes</taxon>
        <taxon>Polyporales</taxon>
        <taxon>Sparassidaceae</taxon>
        <taxon>Sparassis</taxon>
    </lineage>
</organism>
<evidence type="ECO:0000256" key="10">
    <source>
        <dbReference type="ARBA" id="ARBA00023033"/>
    </source>
</evidence>
<dbReference type="STRING" id="139825.A0A401H538"/>
<reference evidence="12 13" key="1">
    <citation type="journal article" date="2018" name="Sci. Rep.">
        <title>Genome sequence of the cauliflower mushroom Sparassis crispa (Hanabiratake) and its association with beneficial usage.</title>
        <authorList>
            <person name="Kiyama R."/>
            <person name="Furutani Y."/>
            <person name="Kawaguchi K."/>
            <person name="Nakanishi T."/>
        </authorList>
    </citation>
    <scope>NUCLEOTIDE SEQUENCE [LARGE SCALE GENOMIC DNA]</scope>
</reference>
<keyword evidence="9" id="KW-0408">Iron</keyword>
<dbReference type="EMBL" id="BFAD01000016">
    <property type="protein sequence ID" value="GBE89489.1"/>
    <property type="molecule type" value="Genomic_DNA"/>
</dbReference>
<dbReference type="InterPro" id="IPR036396">
    <property type="entry name" value="Cyt_P450_sf"/>
</dbReference>
<dbReference type="GO" id="GO:0016705">
    <property type="term" value="F:oxidoreductase activity, acting on paired donors, with incorporation or reduction of molecular oxygen"/>
    <property type="evidence" value="ECO:0007669"/>
    <property type="project" value="InterPro"/>
</dbReference>
<dbReference type="InterPro" id="IPR050364">
    <property type="entry name" value="Cytochrome_P450_fung"/>
</dbReference>
<dbReference type="InterPro" id="IPR001128">
    <property type="entry name" value="Cyt_P450"/>
</dbReference>
<evidence type="ECO:0000256" key="3">
    <source>
        <dbReference type="ARBA" id="ARBA00010617"/>
    </source>
</evidence>
<protein>
    <recommendedName>
        <fullName evidence="14">Cytochrome P450</fullName>
    </recommendedName>
</protein>
<proteinExistence type="inferred from homology"/>
<dbReference type="GeneID" id="38786406"/>
<dbReference type="GO" id="GO:0016020">
    <property type="term" value="C:membrane"/>
    <property type="evidence" value="ECO:0007669"/>
    <property type="project" value="UniProtKB-SubCell"/>
</dbReference>
<dbReference type="RefSeq" id="XP_027620402.1">
    <property type="nucleotide sequence ID" value="XM_027764601.1"/>
</dbReference>
<dbReference type="PANTHER" id="PTHR46300:SF7">
    <property type="entry name" value="P450, PUTATIVE (EUROFUNG)-RELATED"/>
    <property type="match status" value="1"/>
</dbReference>
<gene>
    <name evidence="12" type="ORF">SCP_1601510</name>
</gene>
<keyword evidence="10" id="KW-0503">Monooxygenase</keyword>
<evidence type="ECO:0008006" key="14">
    <source>
        <dbReference type="Google" id="ProtNLM"/>
    </source>
</evidence>
<evidence type="ECO:0000256" key="4">
    <source>
        <dbReference type="ARBA" id="ARBA00022617"/>
    </source>
</evidence>
<dbReference type="SUPFAM" id="SSF48264">
    <property type="entry name" value="Cytochrome P450"/>
    <property type="match status" value="1"/>
</dbReference>
<keyword evidence="11" id="KW-0472">Membrane</keyword>
<evidence type="ECO:0000256" key="2">
    <source>
        <dbReference type="ARBA" id="ARBA00004167"/>
    </source>
</evidence>
<keyword evidence="8" id="KW-0560">Oxidoreductase</keyword>
<evidence type="ECO:0000256" key="5">
    <source>
        <dbReference type="ARBA" id="ARBA00022692"/>
    </source>
</evidence>
<comment type="caution">
    <text evidence="12">The sequence shown here is derived from an EMBL/GenBank/DDBJ whole genome shotgun (WGS) entry which is preliminary data.</text>
</comment>
<dbReference type="InParanoid" id="A0A401H538"/>
<evidence type="ECO:0000256" key="11">
    <source>
        <dbReference type="ARBA" id="ARBA00023136"/>
    </source>
</evidence>
<keyword evidence="4" id="KW-0349">Heme</keyword>
<comment type="cofactor">
    <cofactor evidence="1">
        <name>heme</name>
        <dbReference type="ChEBI" id="CHEBI:30413"/>
    </cofactor>
</comment>
<comment type="subcellular location">
    <subcellularLocation>
        <location evidence="2">Membrane</location>
        <topology evidence="2">Single-pass membrane protein</topology>
    </subcellularLocation>
</comment>
<keyword evidence="7" id="KW-1133">Transmembrane helix</keyword>
<evidence type="ECO:0000256" key="7">
    <source>
        <dbReference type="ARBA" id="ARBA00022989"/>
    </source>
</evidence>
<dbReference type="OrthoDB" id="2789670at2759"/>
<accession>A0A401H538</accession>
<evidence type="ECO:0000313" key="13">
    <source>
        <dbReference type="Proteomes" id="UP000287166"/>
    </source>
</evidence>
<keyword evidence="13" id="KW-1185">Reference proteome</keyword>
<evidence type="ECO:0000256" key="6">
    <source>
        <dbReference type="ARBA" id="ARBA00022723"/>
    </source>
</evidence>